<feature type="transmembrane region" description="Helical" evidence="8">
    <location>
        <begin position="304"/>
        <end position="325"/>
    </location>
</feature>
<evidence type="ECO:0000256" key="2">
    <source>
        <dbReference type="ARBA" id="ARBA00022475"/>
    </source>
</evidence>
<feature type="transmembrane region" description="Helical" evidence="8">
    <location>
        <begin position="165"/>
        <end position="190"/>
    </location>
</feature>
<keyword evidence="3" id="KW-0328">Glycosyltransferase</keyword>
<dbReference type="PANTHER" id="PTHR33908:SF11">
    <property type="entry name" value="MEMBRANE PROTEIN"/>
    <property type="match status" value="1"/>
</dbReference>
<organism evidence="10">
    <name type="scientific">freshwater metagenome</name>
    <dbReference type="NCBI Taxonomy" id="449393"/>
    <lineage>
        <taxon>unclassified sequences</taxon>
        <taxon>metagenomes</taxon>
        <taxon>ecological metagenomes</taxon>
    </lineage>
</organism>
<accession>A0A6J7E7T3</accession>
<gene>
    <name evidence="10" type="ORF">UFOPK3444_01053</name>
</gene>
<name>A0A6J7E7T3_9ZZZZ</name>
<feature type="transmembrane region" description="Helical" evidence="8">
    <location>
        <begin position="110"/>
        <end position="129"/>
    </location>
</feature>
<feature type="domain" description="Glycosyltransferase RgtA/B/C/D-like" evidence="9">
    <location>
        <begin position="63"/>
        <end position="217"/>
    </location>
</feature>
<comment type="subcellular location">
    <subcellularLocation>
        <location evidence="1">Cell membrane</location>
        <topology evidence="1">Multi-pass membrane protein</topology>
    </subcellularLocation>
</comment>
<feature type="transmembrane region" description="Helical" evidence="8">
    <location>
        <begin position="202"/>
        <end position="222"/>
    </location>
</feature>
<keyword evidence="7 8" id="KW-0472">Membrane</keyword>
<keyword evidence="6 8" id="KW-1133">Transmembrane helix</keyword>
<evidence type="ECO:0000256" key="8">
    <source>
        <dbReference type="SAM" id="Phobius"/>
    </source>
</evidence>
<dbReference type="InterPro" id="IPR050297">
    <property type="entry name" value="LipidA_mod_glycosyltrf_83"/>
</dbReference>
<evidence type="ECO:0000256" key="4">
    <source>
        <dbReference type="ARBA" id="ARBA00022679"/>
    </source>
</evidence>
<proteinExistence type="predicted"/>
<dbReference type="GO" id="GO:0005886">
    <property type="term" value="C:plasma membrane"/>
    <property type="evidence" value="ECO:0007669"/>
    <property type="project" value="UniProtKB-SubCell"/>
</dbReference>
<feature type="transmembrane region" description="Helical" evidence="8">
    <location>
        <begin position="274"/>
        <end position="292"/>
    </location>
</feature>
<dbReference type="Pfam" id="PF13231">
    <property type="entry name" value="PMT_2"/>
    <property type="match status" value="1"/>
</dbReference>
<dbReference type="GO" id="GO:0008610">
    <property type="term" value="P:lipid biosynthetic process"/>
    <property type="evidence" value="ECO:0007669"/>
    <property type="project" value="UniProtKB-ARBA"/>
</dbReference>
<reference evidence="10" key="1">
    <citation type="submission" date="2020-05" db="EMBL/GenBank/DDBJ databases">
        <authorList>
            <person name="Chiriac C."/>
            <person name="Salcher M."/>
            <person name="Ghai R."/>
            <person name="Kavagutti S V."/>
        </authorList>
    </citation>
    <scope>NUCLEOTIDE SEQUENCE</scope>
</reference>
<dbReference type="AlphaFoldDB" id="A0A6J7E7T3"/>
<dbReference type="InterPro" id="IPR038731">
    <property type="entry name" value="RgtA/B/C-like"/>
</dbReference>
<evidence type="ECO:0000256" key="1">
    <source>
        <dbReference type="ARBA" id="ARBA00004651"/>
    </source>
</evidence>
<dbReference type="GO" id="GO:0016763">
    <property type="term" value="F:pentosyltransferase activity"/>
    <property type="evidence" value="ECO:0007669"/>
    <property type="project" value="TreeGrafter"/>
</dbReference>
<evidence type="ECO:0000256" key="5">
    <source>
        <dbReference type="ARBA" id="ARBA00022692"/>
    </source>
</evidence>
<keyword evidence="5 8" id="KW-0812">Transmembrane</keyword>
<evidence type="ECO:0000256" key="6">
    <source>
        <dbReference type="ARBA" id="ARBA00022989"/>
    </source>
</evidence>
<evidence type="ECO:0000313" key="10">
    <source>
        <dbReference type="EMBL" id="CAB4876599.1"/>
    </source>
</evidence>
<evidence type="ECO:0000256" key="3">
    <source>
        <dbReference type="ARBA" id="ARBA00022676"/>
    </source>
</evidence>
<keyword evidence="4" id="KW-0808">Transferase</keyword>
<dbReference type="EMBL" id="CAFBLU010000015">
    <property type="protein sequence ID" value="CAB4876599.1"/>
    <property type="molecule type" value="Genomic_DNA"/>
</dbReference>
<evidence type="ECO:0000259" key="9">
    <source>
        <dbReference type="Pfam" id="PF13231"/>
    </source>
</evidence>
<feature type="transmembrane region" description="Helical" evidence="8">
    <location>
        <begin position="331"/>
        <end position="352"/>
    </location>
</feature>
<feature type="transmembrane region" description="Helical" evidence="8">
    <location>
        <begin position="83"/>
        <end position="103"/>
    </location>
</feature>
<evidence type="ECO:0000256" key="7">
    <source>
        <dbReference type="ARBA" id="ARBA00023136"/>
    </source>
</evidence>
<feature type="transmembrane region" description="Helical" evidence="8">
    <location>
        <begin position="359"/>
        <end position="379"/>
    </location>
</feature>
<protein>
    <submittedName>
        <fullName evidence="10">Unannotated protein</fullName>
    </submittedName>
</protein>
<dbReference type="PANTHER" id="PTHR33908">
    <property type="entry name" value="MANNOSYLTRANSFERASE YKCB-RELATED"/>
    <property type="match status" value="1"/>
</dbReference>
<keyword evidence="2" id="KW-1003">Cell membrane</keyword>
<sequence length="501" mass="53256">MEASKQNTRLWWGAVFALALLGFALRAYGSGESPAGDELTMYTLVHNRSFGSMMTLVVDQEKTPPLGFALSWLGSRLGPADTWMRAPSVLAGTALVPLVALLGTRTASRAAGLVAAALVAVSPFLLFYGIESRSYALAACFTCASLVLLLRATEDERSGAGPWMAWCLAALAAFLSHYTAVFVIAASIVWVLTARPKARKAILLSCGGIALALLPWLPSFLTQLSHSGDEARRVASLAPLGLSSVWEVLSRSLVGHPVWSSLRAVTLQEVPGTTGLVLILTGVGVATVSLAVQAARGDRPKPNALHGLLLLTATASIVGLIIGSLRPHHSMLLPRNAICSLPSIAVLAGLLLTRQPKALALVVSLLVAIGLLLGSVTSLRDLNRPNMRAAAHAIEGRWKPGDALLESIYFNGPPTDLTAHLSPELRKQLQITREVGTKPFEQAVWIGQTVFTVGPVSPRTGPPLGPPPNLKSHFKAVWTQTWKGLLPVTATEWQPDTARKR</sequence>